<dbReference type="AlphaFoldDB" id="A0ABD2B417"/>
<evidence type="ECO:0000256" key="1">
    <source>
        <dbReference type="ARBA" id="ARBA00010343"/>
    </source>
</evidence>
<dbReference type="Pfam" id="PF00125">
    <property type="entry name" value="Histone"/>
    <property type="match status" value="1"/>
</dbReference>
<dbReference type="PANTHER" id="PTHR11426">
    <property type="entry name" value="HISTONE H3"/>
    <property type="match status" value="1"/>
</dbReference>
<dbReference type="Proteomes" id="UP001607303">
    <property type="component" value="Unassembled WGS sequence"/>
</dbReference>
<organism evidence="3 4">
    <name type="scientific">Vespula maculifrons</name>
    <name type="common">Eastern yellow jacket</name>
    <name type="synonym">Wasp</name>
    <dbReference type="NCBI Taxonomy" id="7453"/>
    <lineage>
        <taxon>Eukaryota</taxon>
        <taxon>Metazoa</taxon>
        <taxon>Ecdysozoa</taxon>
        <taxon>Arthropoda</taxon>
        <taxon>Hexapoda</taxon>
        <taxon>Insecta</taxon>
        <taxon>Pterygota</taxon>
        <taxon>Neoptera</taxon>
        <taxon>Endopterygota</taxon>
        <taxon>Hymenoptera</taxon>
        <taxon>Apocrita</taxon>
        <taxon>Aculeata</taxon>
        <taxon>Vespoidea</taxon>
        <taxon>Vespidae</taxon>
        <taxon>Vespinae</taxon>
        <taxon>Vespula</taxon>
    </lineage>
</organism>
<keyword evidence="4" id="KW-1185">Reference proteome</keyword>
<dbReference type="InterPro" id="IPR009072">
    <property type="entry name" value="Histone-fold"/>
</dbReference>
<dbReference type="PRINTS" id="PR00622">
    <property type="entry name" value="HISTONEH3"/>
</dbReference>
<sequence>MVRRRSWPRSNIMRLRVDSSTTSEESARPRVRRNIPRRRRLALRNIIYLQNTTHLLIPRAPFVRLVRQIFIELYSTIYRIQLVALEALQEALEMYMIQFFEDSLLLTNHAKRVTLQKDDMLLNRRLRGRTDIINK</sequence>
<evidence type="ECO:0000313" key="4">
    <source>
        <dbReference type="Proteomes" id="UP001607303"/>
    </source>
</evidence>
<dbReference type="InterPro" id="IPR000164">
    <property type="entry name" value="Histone_H3/CENP-A"/>
</dbReference>
<comment type="similarity">
    <text evidence="1">Belongs to the histone H3 family.</text>
</comment>
<protein>
    <submittedName>
        <fullName evidence="3">Histone H33 isoform X1</fullName>
    </submittedName>
</protein>
<accession>A0ABD2B417</accession>
<dbReference type="SMART" id="SM00428">
    <property type="entry name" value="H3"/>
    <property type="match status" value="1"/>
</dbReference>
<evidence type="ECO:0000313" key="3">
    <source>
        <dbReference type="EMBL" id="KAL2727450.1"/>
    </source>
</evidence>
<proteinExistence type="inferred from homology"/>
<dbReference type="Gene3D" id="1.10.20.10">
    <property type="entry name" value="Histone, subunit A"/>
    <property type="match status" value="1"/>
</dbReference>
<reference evidence="3 4" key="1">
    <citation type="journal article" date="2024" name="Ann. Entomol. Soc. Am.">
        <title>Genomic analyses of the southern and eastern yellowjacket wasps (Hymenoptera: Vespidae) reveal evolutionary signatures of social life.</title>
        <authorList>
            <person name="Catto M.A."/>
            <person name="Caine P.B."/>
            <person name="Orr S.E."/>
            <person name="Hunt B.G."/>
            <person name="Goodisman M.A.D."/>
        </authorList>
    </citation>
    <scope>NUCLEOTIDE SEQUENCE [LARGE SCALE GENOMIC DNA]</scope>
    <source>
        <strain evidence="3">232</strain>
        <tissue evidence="3">Head and thorax</tissue>
    </source>
</reference>
<dbReference type="InterPro" id="IPR007125">
    <property type="entry name" value="H2A/H2B/H3"/>
</dbReference>
<feature type="domain" description="Core Histone H2A/H2B/H3" evidence="2">
    <location>
        <begin position="41"/>
        <end position="126"/>
    </location>
</feature>
<comment type="caution">
    <text evidence="3">The sequence shown here is derived from an EMBL/GenBank/DDBJ whole genome shotgun (WGS) entry which is preliminary data.</text>
</comment>
<dbReference type="SUPFAM" id="SSF47113">
    <property type="entry name" value="Histone-fold"/>
    <property type="match status" value="1"/>
</dbReference>
<dbReference type="GO" id="GO:0005694">
    <property type="term" value="C:chromosome"/>
    <property type="evidence" value="ECO:0007669"/>
    <property type="project" value="UniProtKB-ARBA"/>
</dbReference>
<evidence type="ECO:0000259" key="2">
    <source>
        <dbReference type="Pfam" id="PF00125"/>
    </source>
</evidence>
<dbReference type="EMBL" id="JAYRBN010000100">
    <property type="protein sequence ID" value="KAL2727450.1"/>
    <property type="molecule type" value="Genomic_DNA"/>
</dbReference>
<gene>
    <name evidence="3" type="ORF">V1477_016726</name>
</gene>
<name>A0ABD2B417_VESMC</name>
<dbReference type="CDD" id="cd22911">
    <property type="entry name" value="HFD_H3"/>
    <property type="match status" value="1"/>
</dbReference>